<dbReference type="Gene3D" id="3.40.1360.10">
    <property type="match status" value="1"/>
</dbReference>
<dbReference type="SUPFAM" id="SSF110455">
    <property type="entry name" value="Toprim domain"/>
    <property type="match status" value="1"/>
</dbReference>
<sequence>MHENIIIVEGKHDKERLASLIKRDTLVLCTYGIPTHEHLMQLKNAIGDAKVYVFTDQDQAGRRIRGILTEEIPDAIHLHTKAEYGGVEKTPIVYLMHILERYELLSEIS</sequence>
<organism evidence="2 3">
    <name type="scientific">Sulfoacidibacillus ferrooxidans</name>
    <dbReference type="NCBI Taxonomy" id="2005001"/>
    <lineage>
        <taxon>Bacteria</taxon>
        <taxon>Bacillati</taxon>
        <taxon>Bacillota</taxon>
        <taxon>Bacilli</taxon>
        <taxon>Bacillales</taxon>
        <taxon>Alicyclobacillaceae</taxon>
        <taxon>Sulfoacidibacillus</taxon>
    </lineage>
</organism>
<name>A0A9X1VAV9_9BACL</name>
<dbReference type="EMBL" id="JALBUF010000011">
    <property type="protein sequence ID" value="MCI0184307.1"/>
    <property type="molecule type" value="Genomic_DNA"/>
</dbReference>
<gene>
    <name evidence="2" type="primary">rnmV_2</name>
    <name evidence="2" type="ORF">MM817_02602</name>
</gene>
<comment type="caution">
    <text evidence="2">The sequence shown here is derived from an EMBL/GenBank/DDBJ whole genome shotgun (WGS) entry which is preliminary data.</text>
</comment>
<dbReference type="PANTHER" id="PTHR39156:SF2">
    <property type="entry name" value="DNA PRIMASE (BACTERIAL TYPE) AND SMALL PRIMASE-LIKE PROTEINS"/>
    <property type="match status" value="1"/>
</dbReference>
<evidence type="ECO:0000313" key="3">
    <source>
        <dbReference type="Proteomes" id="UP001139263"/>
    </source>
</evidence>
<proteinExistence type="predicted"/>
<dbReference type="InterPro" id="IPR006171">
    <property type="entry name" value="TOPRIM_dom"/>
</dbReference>
<dbReference type="GO" id="GO:0043822">
    <property type="term" value="F:ribonuclease M5 activity"/>
    <property type="evidence" value="ECO:0007669"/>
    <property type="project" value="UniProtKB-EC"/>
</dbReference>
<dbReference type="AlphaFoldDB" id="A0A9X1VAV9"/>
<evidence type="ECO:0000313" key="2">
    <source>
        <dbReference type="EMBL" id="MCI0184307.1"/>
    </source>
</evidence>
<dbReference type="EC" id="3.1.26.8" evidence="2"/>
<dbReference type="Pfam" id="PF01751">
    <property type="entry name" value="Toprim"/>
    <property type="match status" value="1"/>
</dbReference>
<keyword evidence="2" id="KW-0378">Hydrolase</keyword>
<dbReference type="Proteomes" id="UP001139263">
    <property type="component" value="Unassembled WGS sequence"/>
</dbReference>
<protein>
    <submittedName>
        <fullName evidence="2">Ribonuclease M5</fullName>
        <ecNumber evidence="2">3.1.26.8</ecNumber>
    </submittedName>
</protein>
<dbReference type="PANTHER" id="PTHR39156">
    <property type="entry name" value="RIBONUCLEASE M5"/>
    <property type="match status" value="1"/>
</dbReference>
<feature type="domain" description="Toprim" evidence="1">
    <location>
        <begin position="5"/>
        <end position="69"/>
    </location>
</feature>
<dbReference type="GO" id="GO:0006364">
    <property type="term" value="P:rRNA processing"/>
    <property type="evidence" value="ECO:0007669"/>
    <property type="project" value="TreeGrafter"/>
</dbReference>
<evidence type="ECO:0000259" key="1">
    <source>
        <dbReference type="Pfam" id="PF01751"/>
    </source>
</evidence>
<dbReference type="RefSeq" id="WP_241715863.1">
    <property type="nucleotide sequence ID" value="NZ_JALBUF010000011.1"/>
</dbReference>
<accession>A0A9X1VAV9</accession>
<keyword evidence="3" id="KW-1185">Reference proteome</keyword>
<reference evidence="2" key="1">
    <citation type="submission" date="2022-03" db="EMBL/GenBank/DDBJ databases">
        <title>Draft Genome Sequence of Firmicute Strain S0AB, a Heterotrophic Iron/Sulfur-Oxidizing Extreme Acidophile.</title>
        <authorList>
            <person name="Vergara E."/>
            <person name="Pakostova E."/>
            <person name="Johnson D.B."/>
            <person name="Holmes D.S."/>
        </authorList>
    </citation>
    <scope>NUCLEOTIDE SEQUENCE</scope>
    <source>
        <strain evidence="2">S0AB</strain>
    </source>
</reference>